<dbReference type="Pfam" id="PF00536">
    <property type="entry name" value="SAM_1"/>
    <property type="match status" value="1"/>
</dbReference>
<dbReference type="InterPro" id="IPR051725">
    <property type="entry name" value="SAM-SH3_domain_protein"/>
</dbReference>
<dbReference type="InterPro" id="IPR013761">
    <property type="entry name" value="SAM/pointed_sf"/>
</dbReference>
<dbReference type="Gene3D" id="1.10.150.50">
    <property type="entry name" value="Transcription Factor, Ets-1"/>
    <property type="match status" value="1"/>
</dbReference>
<gene>
    <name evidence="2" type="primary">LOC108041167</name>
</gene>
<dbReference type="OrthoDB" id="7862313at2759"/>
<evidence type="ECO:0000259" key="1">
    <source>
        <dbReference type="PROSITE" id="PS50105"/>
    </source>
</evidence>
<dbReference type="AlphaFoldDB" id="A0A6P4E8W9"/>
<dbReference type="PANTHER" id="PTHR12301:SF8">
    <property type="entry name" value="STERILE ALPHA MOTIF DOMAIN-CONTAINING PROTEIN 5"/>
    <property type="match status" value="1"/>
</dbReference>
<reference evidence="2" key="1">
    <citation type="submission" date="2025-08" db="UniProtKB">
        <authorList>
            <consortium name="RefSeq"/>
        </authorList>
    </citation>
    <scope>IDENTIFICATION</scope>
</reference>
<dbReference type="InterPro" id="IPR001660">
    <property type="entry name" value="SAM"/>
</dbReference>
<dbReference type="GeneID" id="108041167"/>
<proteinExistence type="predicted"/>
<dbReference type="PANTHER" id="PTHR12301">
    <property type="entry name" value="SAM-DOMAIN, SH3 AND NUCLEAR LOCALIZATION SIGNALS PROTEIN RELATED"/>
    <property type="match status" value="1"/>
</dbReference>
<accession>A0A6P4E8W9</accession>
<name>A0A6P4E8W9_DRORH</name>
<dbReference type="RefSeq" id="XP_016974477.1">
    <property type="nucleotide sequence ID" value="XM_017118988.1"/>
</dbReference>
<organism evidence="2">
    <name type="scientific">Drosophila rhopaloa</name>
    <name type="common">Fruit fly</name>
    <dbReference type="NCBI Taxonomy" id="1041015"/>
    <lineage>
        <taxon>Eukaryota</taxon>
        <taxon>Metazoa</taxon>
        <taxon>Ecdysozoa</taxon>
        <taxon>Arthropoda</taxon>
        <taxon>Hexapoda</taxon>
        <taxon>Insecta</taxon>
        <taxon>Pterygota</taxon>
        <taxon>Neoptera</taxon>
        <taxon>Endopterygota</taxon>
        <taxon>Diptera</taxon>
        <taxon>Brachycera</taxon>
        <taxon>Muscomorpha</taxon>
        <taxon>Ephydroidea</taxon>
        <taxon>Drosophilidae</taxon>
        <taxon>Drosophila</taxon>
        <taxon>Sophophora</taxon>
    </lineage>
</organism>
<sequence length="166" mass="18712">MCRRAVREWLVLLTMEKYIGRFLERGYDSIAHCKLIVVSDLIMLGVDDASHRKLLLDGVQFLINAPEGFICEEPCELHHNSETDPDLEVKSAPTESECFKSFSFLKTLNRDDVGPTSISTTVKRALNQEFNKLILEEIVDSDDMVPEKGEIIVDGEDLLPTVLSAE</sequence>
<protein>
    <submittedName>
        <fullName evidence="2">Uncharacterized protein LOC108041167</fullName>
    </submittedName>
</protein>
<evidence type="ECO:0000313" key="2">
    <source>
        <dbReference type="RefSeq" id="XP_016974477.1"/>
    </source>
</evidence>
<dbReference type="RefSeq" id="XP_016974477.2">
    <property type="nucleotide sequence ID" value="XM_017118988.2"/>
</dbReference>
<feature type="domain" description="SAM" evidence="1">
    <location>
        <begin position="1"/>
        <end position="65"/>
    </location>
</feature>
<dbReference type="SUPFAM" id="SSF47769">
    <property type="entry name" value="SAM/Pointed domain"/>
    <property type="match status" value="1"/>
</dbReference>
<dbReference type="PROSITE" id="PS50105">
    <property type="entry name" value="SAM_DOMAIN"/>
    <property type="match status" value="1"/>
</dbReference>